<dbReference type="FunFam" id="2.130.10.10:FF:000602">
    <property type="entry name" value="Periodic tryptophan protein 2"/>
    <property type="match status" value="1"/>
</dbReference>
<feature type="repeat" description="WD" evidence="5">
    <location>
        <begin position="347"/>
        <end position="379"/>
    </location>
</feature>
<evidence type="ECO:0000256" key="2">
    <source>
        <dbReference type="ARBA" id="ARBA00022553"/>
    </source>
</evidence>
<reference evidence="8 9" key="2">
    <citation type="submission" date="2016-08" db="EMBL/GenBank/DDBJ databases">
        <title>Pervasive Adenine N6-methylation of Active Genes in Fungi.</title>
        <authorList>
            <consortium name="DOE Joint Genome Institute"/>
            <person name="Mondo S.J."/>
            <person name="Dannebaum R.O."/>
            <person name="Kuo R.C."/>
            <person name="Labutti K."/>
            <person name="Haridas S."/>
            <person name="Kuo A."/>
            <person name="Salamov A."/>
            <person name="Ahrendt S.R."/>
            <person name="Lipzen A."/>
            <person name="Sullivan W."/>
            <person name="Andreopoulos W.B."/>
            <person name="Clum A."/>
            <person name="Lindquist E."/>
            <person name="Daum C."/>
            <person name="Ramamoorthy G.K."/>
            <person name="Gryganskyi A."/>
            <person name="Culley D."/>
            <person name="Magnuson J.K."/>
            <person name="James T.Y."/>
            <person name="O'Malley M.A."/>
            <person name="Stajich J.E."/>
            <person name="Spatafora J.W."/>
            <person name="Visel A."/>
            <person name="Grigoriev I.V."/>
        </authorList>
    </citation>
    <scope>NUCLEOTIDE SEQUENCE [LARGE SCALE GENOMIC DNA]</scope>
    <source>
        <strain evidence="9">finn</strain>
    </source>
</reference>
<dbReference type="SUPFAM" id="SSF50969">
    <property type="entry name" value="YVTN repeat-like/Quinoprotein amine dehydrogenase"/>
    <property type="match status" value="1"/>
</dbReference>
<dbReference type="GO" id="GO:0034388">
    <property type="term" value="C:Pwp2p-containing subcomplex of 90S preribosome"/>
    <property type="evidence" value="ECO:0007669"/>
    <property type="project" value="EnsemblFungi"/>
</dbReference>
<keyword evidence="3 5" id="KW-0853">WD repeat</keyword>
<dbReference type="InterPro" id="IPR001680">
    <property type="entry name" value="WD40_rpt"/>
</dbReference>
<gene>
    <name evidence="8" type="ORF">BCR36DRAFT_341503</name>
</gene>
<dbReference type="InterPro" id="IPR036322">
    <property type="entry name" value="WD40_repeat_dom_sf"/>
</dbReference>
<keyword evidence="2" id="KW-0597">Phosphoprotein</keyword>
<dbReference type="GO" id="GO:0000920">
    <property type="term" value="P:septum digestion after cytokinesis"/>
    <property type="evidence" value="ECO:0007669"/>
    <property type="project" value="EnsemblFungi"/>
</dbReference>
<feature type="domain" description="Small-subunit processome Utp12" evidence="7">
    <location>
        <begin position="757"/>
        <end position="860"/>
    </location>
</feature>
<evidence type="ECO:0000256" key="4">
    <source>
        <dbReference type="ARBA" id="ARBA00022737"/>
    </source>
</evidence>
<dbReference type="SMART" id="SM00320">
    <property type="entry name" value="WD40"/>
    <property type="match status" value="12"/>
</dbReference>
<dbReference type="GO" id="GO:0030010">
    <property type="term" value="P:establishment of cell polarity"/>
    <property type="evidence" value="ECO:0007669"/>
    <property type="project" value="EnsemblFungi"/>
</dbReference>
<sequence length="883" mass="100282">MKLDFKFSNLCGTVYKQGNLVFTPDGNSILSPVGNRISVFDLVNNKSVTLPFENRKNISRIALSPNGILLLSIDEDGRAILCNFVRRIILHRFNFKKKVLDVKFSPDGQYIAVTHGNQVQVWKTPTYEREFAPFELHRAYTGHYDDVISITWSPDSQYFLTTSKDMTAKMYSLHSLEDFVPITLSGHRDTVIAAFFSSDQETIYTVSKDGGMFIWKDPDSEKMKNDDDLPDDMQQALKRTRMEIEASDRKRKYRRWWVTQREYFNQGKVQCATFHIKNNLLVVGFNSGIFGLYELPDFNNIHTLSISQNKIDFVALNNTGEWIAFGSSKLGQLLIWEWQSETYVLKQQGHYYDTNTLSYSSDGKYIATGGDDGKVKIWSTVTGFCFVTFNEHSSGVSSVQFAKNGQVVFSASLDGTVRAFDLIRYRNFRTFTSPTPVQFNCLAVDPSGEIVCAGSLDTFEIYIWSVQTGKLLDILSGHEGPVSSLAFNNTGNMLVSGSWDKTVRTWDVFGRGRFTETFNHNSDVLAVAYRPDGQEICASTLDGQISFWNPNDGKMMGTIEGRDDLGAGRKATDRMTAKNSAYGKAFNSLCYTADGENILAGGNSKYVCLYSTVQKILLTRFELSNNLSYDGMLEMLNSKNMTEAGPMDLIDDESEEESDLEDRLDKSLPGASNMDKKGDPSLRRTRPTFRTKDVKFSPTGQAWATATTEGLIIYSLDQAILFDPFDLEIDITPETIQEALENEEYLKALVMSFRLGDHSISVKIYNSIPSRDIELISKNFPLKYLDRMFRLVVTMLEQSKSVQFSMMWVCALLKYHAKYMKQNSNEYMTIFRGVYKSMAKHYEDLGQVCNSNTYKMKYLMKKGQQKMAKKQTSDSMDIENIEF</sequence>
<organism evidence="8 9">
    <name type="scientific">Piromyces finnis</name>
    <dbReference type="NCBI Taxonomy" id="1754191"/>
    <lineage>
        <taxon>Eukaryota</taxon>
        <taxon>Fungi</taxon>
        <taxon>Fungi incertae sedis</taxon>
        <taxon>Chytridiomycota</taxon>
        <taxon>Chytridiomycota incertae sedis</taxon>
        <taxon>Neocallimastigomycetes</taxon>
        <taxon>Neocallimastigales</taxon>
        <taxon>Neocallimastigaceae</taxon>
        <taxon>Piromyces</taxon>
    </lineage>
</organism>
<dbReference type="InterPro" id="IPR019775">
    <property type="entry name" value="WD40_repeat_CS"/>
</dbReference>
<dbReference type="FunFam" id="2.130.10.10:FF:000938">
    <property type="entry name" value="Probable periodic tryptophan protein PWP2"/>
    <property type="match status" value="1"/>
</dbReference>
<dbReference type="Pfam" id="PF04003">
    <property type="entry name" value="Utp12"/>
    <property type="match status" value="1"/>
</dbReference>
<dbReference type="PROSITE" id="PS50294">
    <property type="entry name" value="WD_REPEATS_REGION"/>
    <property type="match status" value="6"/>
</dbReference>
<dbReference type="GO" id="GO:0005737">
    <property type="term" value="C:cytoplasm"/>
    <property type="evidence" value="ECO:0007669"/>
    <property type="project" value="EnsemblFungi"/>
</dbReference>
<dbReference type="PROSITE" id="PS00678">
    <property type="entry name" value="WD_REPEATS_1"/>
    <property type="match status" value="1"/>
</dbReference>
<evidence type="ECO:0000256" key="5">
    <source>
        <dbReference type="PROSITE-ProRule" id="PRU00221"/>
    </source>
</evidence>
<dbReference type="GO" id="GO:0000472">
    <property type="term" value="P:endonucleolytic cleavage to generate mature 5'-end of SSU-rRNA from (SSU-rRNA, 5.8S rRNA, LSU-rRNA)"/>
    <property type="evidence" value="ECO:0007669"/>
    <property type="project" value="EnsemblFungi"/>
</dbReference>
<feature type="repeat" description="WD" evidence="5">
    <location>
        <begin position="517"/>
        <end position="558"/>
    </location>
</feature>
<evidence type="ECO:0000313" key="9">
    <source>
        <dbReference type="Proteomes" id="UP000193719"/>
    </source>
</evidence>
<dbReference type="GO" id="GO:0000447">
    <property type="term" value="P:endonucleolytic cleavage in ITS1 to separate SSU-rRNA from 5.8S rRNA and LSU-rRNA from tricistronic rRNA transcript (SSU-rRNA, 5.8S rRNA, LSU-rRNA)"/>
    <property type="evidence" value="ECO:0007669"/>
    <property type="project" value="EnsemblFungi"/>
</dbReference>
<proteinExistence type="inferred from homology"/>
<dbReference type="STRING" id="1754191.A0A1Y1VP40"/>
<dbReference type="InterPro" id="IPR015943">
    <property type="entry name" value="WD40/YVTN_repeat-like_dom_sf"/>
</dbReference>
<comment type="similarity">
    <text evidence="1">Belongs to the WD repeat PWP2 family.</text>
</comment>
<dbReference type="SUPFAM" id="SSF50978">
    <property type="entry name" value="WD40 repeat-like"/>
    <property type="match status" value="2"/>
</dbReference>
<feature type="region of interest" description="Disordered" evidence="6">
    <location>
        <begin position="652"/>
        <end position="688"/>
    </location>
</feature>
<dbReference type="PROSITE" id="PS50082">
    <property type="entry name" value="WD_REPEATS_2"/>
    <property type="match status" value="6"/>
</dbReference>
<feature type="repeat" description="WD" evidence="5">
    <location>
        <begin position="140"/>
        <end position="175"/>
    </location>
</feature>
<dbReference type="GO" id="GO:0000480">
    <property type="term" value="P:endonucleolytic cleavage in 5'-ETS of tricistronic rRNA transcript (SSU-rRNA, 5.8S rRNA, LSU-rRNA)"/>
    <property type="evidence" value="ECO:0007669"/>
    <property type="project" value="EnsemblFungi"/>
</dbReference>
<keyword evidence="4" id="KW-0677">Repeat</keyword>
<accession>A0A1Y1VP40</accession>
<dbReference type="Pfam" id="PF00400">
    <property type="entry name" value="WD40"/>
    <property type="match status" value="7"/>
</dbReference>
<dbReference type="OrthoDB" id="3142434at2759"/>
<reference evidence="8 9" key="1">
    <citation type="submission" date="2016-08" db="EMBL/GenBank/DDBJ databases">
        <title>Genomes of anaerobic fungi encode conserved fungal cellulosomes for biomass hydrolysis.</title>
        <authorList>
            <consortium name="DOE Joint Genome Institute"/>
            <person name="Haitjema C.H."/>
            <person name="Gilmore S.P."/>
            <person name="Henske J.K."/>
            <person name="Solomon K.V."/>
            <person name="De Groot R."/>
            <person name="Kuo A."/>
            <person name="Mondo S.J."/>
            <person name="Salamov A.A."/>
            <person name="Labutti K."/>
            <person name="Zhao Z."/>
            <person name="Chiniquy J."/>
            <person name="Barry K."/>
            <person name="Brewer H.M."/>
            <person name="Purvine S.O."/>
            <person name="Wright A.T."/>
            <person name="Boxma B."/>
            <person name="Van Alen T."/>
            <person name="Hackstein J.H."/>
            <person name="Baker S.E."/>
            <person name="Grigoriev I.V."/>
            <person name="O'Malley M.A."/>
        </authorList>
    </citation>
    <scope>NUCLEOTIDE SEQUENCE [LARGE SCALE GENOMIC DNA]</scope>
    <source>
        <strain evidence="9">finn</strain>
    </source>
</reference>
<dbReference type="AlphaFoldDB" id="A0A1Y1VP40"/>
<evidence type="ECO:0000256" key="3">
    <source>
        <dbReference type="ARBA" id="ARBA00022574"/>
    </source>
</evidence>
<protein>
    <submittedName>
        <fullName evidence="8">WD40 repeat-like protein</fullName>
    </submittedName>
</protein>
<dbReference type="GO" id="GO:0000028">
    <property type="term" value="P:ribosomal small subunit assembly"/>
    <property type="evidence" value="ECO:0007669"/>
    <property type="project" value="TreeGrafter"/>
</dbReference>
<dbReference type="EMBL" id="MCFH01000001">
    <property type="protein sequence ID" value="ORX61164.1"/>
    <property type="molecule type" value="Genomic_DNA"/>
</dbReference>
<dbReference type="CDD" id="cd00200">
    <property type="entry name" value="WD40"/>
    <property type="match status" value="1"/>
</dbReference>
<dbReference type="GO" id="GO:0032040">
    <property type="term" value="C:small-subunit processome"/>
    <property type="evidence" value="ECO:0007669"/>
    <property type="project" value="EnsemblFungi"/>
</dbReference>
<dbReference type="InterPro" id="IPR027145">
    <property type="entry name" value="PWP2"/>
</dbReference>
<dbReference type="PANTHER" id="PTHR19858">
    <property type="entry name" value="WD40 REPEAT PROTEIN"/>
    <property type="match status" value="1"/>
</dbReference>
<name>A0A1Y1VP40_9FUNG</name>
<evidence type="ECO:0000259" key="7">
    <source>
        <dbReference type="Pfam" id="PF04003"/>
    </source>
</evidence>
<comment type="caution">
    <text evidence="8">The sequence shown here is derived from an EMBL/GenBank/DDBJ whole genome shotgun (WGS) entry which is preliminary data.</text>
</comment>
<feature type="repeat" description="WD" evidence="5">
    <location>
        <begin position="475"/>
        <end position="508"/>
    </location>
</feature>
<dbReference type="PANTHER" id="PTHR19858:SF0">
    <property type="entry name" value="PERIODIC TRYPTOPHAN PROTEIN 2 HOMOLOG"/>
    <property type="match status" value="1"/>
</dbReference>
<dbReference type="InterPro" id="IPR007148">
    <property type="entry name" value="SSU_processome_Utp12"/>
</dbReference>
<dbReference type="Gene3D" id="2.130.10.10">
    <property type="entry name" value="YVTN repeat-like/Quinoprotein amine dehydrogenase"/>
    <property type="match status" value="3"/>
</dbReference>
<evidence type="ECO:0000256" key="1">
    <source>
        <dbReference type="ARBA" id="ARBA00010226"/>
    </source>
</evidence>
<dbReference type="Proteomes" id="UP000193719">
    <property type="component" value="Unassembled WGS sequence"/>
</dbReference>
<feature type="repeat" description="WD" evidence="5">
    <location>
        <begin position="389"/>
        <end position="430"/>
    </location>
</feature>
<evidence type="ECO:0000256" key="6">
    <source>
        <dbReference type="SAM" id="MobiDB-lite"/>
    </source>
</evidence>
<dbReference type="InterPro" id="IPR011044">
    <property type="entry name" value="Quino_amine_DH_bsu"/>
</dbReference>
<evidence type="ECO:0000313" key="8">
    <source>
        <dbReference type="EMBL" id="ORX61164.1"/>
    </source>
</evidence>
<keyword evidence="9" id="KW-1185">Reference proteome</keyword>
<feature type="repeat" description="WD" evidence="5">
    <location>
        <begin position="184"/>
        <end position="225"/>
    </location>
</feature>